<dbReference type="EMBL" id="JAVFWL010000001">
    <property type="protein sequence ID" value="KAK6727409.1"/>
    <property type="molecule type" value="Genomic_DNA"/>
</dbReference>
<sequence>MATGVIKLDSIDEVFDKAAKSIHRKSSHLSHSDRSSSGVSSESSSPIGTPSVTSFSNPVADILEDRRAYNNPALQLDPSELVCHNVTTRNVCTGVVSLRDELWLDIEAHLQPQAPTLPPTTTRTLAEKCRHFVQSKWRSIPLSMLPVKEANGDQRPLSPPDKGDKDENANQTTPKPPAPTAATTPSTSRGDAAAASSKTEATAKDPDAAPPFSCTPVYIVILLAIFVVLVVGAITTIIDMRPEFIYGPRTNVTQELVNVTVPP</sequence>
<feature type="compositionally biased region" description="Low complexity" evidence="1">
    <location>
        <begin position="35"/>
        <end position="45"/>
    </location>
</feature>
<gene>
    <name evidence="3" type="primary">Necator_chrI.g1356</name>
    <name evidence="3" type="ORF">RB195_005230</name>
</gene>
<reference evidence="3 4" key="1">
    <citation type="submission" date="2023-08" db="EMBL/GenBank/DDBJ databases">
        <title>A Necator americanus chromosomal reference genome.</title>
        <authorList>
            <person name="Ilik V."/>
            <person name="Petrzelkova K.J."/>
            <person name="Pardy F."/>
            <person name="Fuh T."/>
            <person name="Niatou-Singa F.S."/>
            <person name="Gouil Q."/>
            <person name="Baker L."/>
            <person name="Ritchie M.E."/>
            <person name="Jex A.R."/>
            <person name="Gazzola D."/>
            <person name="Li H."/>
            <person name="Toshio Fujiwara R."/>
            <person name="Zhan B."/>
            <person name="Aroian R.V."/>
            <person name="Pafco B."/>
            <person name="Schwarz E.M."/>
        </authorList>
    </citation>
    <scope>NUCLEOTIDE SEQUENCE [LARGE SCALE GENOMIC DNA]</scope>
    <source>
        <strain evidence="3 4">Aroian</strain>
        <tissue evidence="3">Whole animal</tissue>
    </source>
</reference>
<evidence type="ECO:0000313" key="4">
    <source>
        <dbReference type="Proteomes" id="UP001303046"/>
    </source>
</evidence>
<protein>
    <submittedName>
        <fullName evidence="3">Uncharacterized protein</fullName>
    </submittedName>
</protein>
<name>A0ABR1BQY1_NECAM</name>
<feature type="transmembrane region" description="Helical" evidence="2">
    <location>
        <begin position="217"/>
        <end position="238"/>
    </location>
</feature>
<keyword evidence="2" id="KW-1133">Transmembrane helix</keyword>
<feature type="compositionally biased region" description="Polar residues" evidence="1">
    <location>
        <begin position="46"/>
        <end position="55"/>
    </location>
</feature>
<keyword evidence="2" id="KW-0472">Membrane</keyword>
<comment type="caution">
    <text evidence="3">The sequence shown here is derived from an EMBL/GenBank/DDBJ whole genome shotgun (WGS) entry which is preliminary data.</text>
</comment>
<feature type="region of interest" description="Disordered" evidence="1">
    <location>
        <begin position="25"/>
        <end position="55"/>
    </location>
</feature>
<keyword evidence="2" id="KW-0812">Transmembrane</keyword>
<feature type="compositionally biased region" description="Low complexity" evidence="1">
    <location>
        <begin position="180"/>
        <end position="200"/>
    </location>
</feature>
<evidence type="ECO:0000313" key="3">
    <source>
        <dbReference type="EMBL" id="KAK6727409.1"/>
    </source>
</evidence>
<evidence type="ECO:0000256" key="2">
    <source>
        <dbReference type="SAM" id="Phobius"/>
    </source>
</evidence>
<organism evidence="3 4">
    <name type="scientific">Necator americanus</name>
    <name type="common">Human hookworm</name>
    <dbReference type="NCBI Taxonomy" id="51031"/>
    <lineage>
        <taxon>Eukaryota</taxon>
        <taxon>Metazoa</taxon>
        <taxon>Ecdysozoa</taxon>
        <taxon>Nematoda</taxon>
        <taxon>Chromadorea</taxon>
        <taxon>Rhabditida</taxon>
        <taxon>Rhabditina</taxon>
        <taxon>Rhabditomorpha</taxon>
        <taxon>Strongyloidea</taxon>
        <taxon>Ancylostomatidae</taxon>
        <taxon>Bunostominae</taxon>
        <taxon>Necator</taxon>
    </lineage>
</organism>
<evidence type="ECO:0000256" key="1">
    <source>
        <dbReference type="SAM" id="MobiDB-lite"/>
    </source>
</evidence>
<keyword evidence="4" id="KW-1185">Reference proteome</keyword>
<accession>A0ABR1BQY1</accession>
<feature type="region of interest" description="Disordered" evidence="1">
    <location>
        <begin position="144"/>
        <end position="208"/>
    </location>
</feature>
<proteinExistence type="predicted"/>
<dbReference type="Proteomes" id="UP001303046">
    <property type="component" value="Unassembled WGS sequence"/>
</dbReference>